<comment type="similarity">
    <text evidence="1">In the C-terminal section; belongs to the class-I pyridoxal-phosphate-dependent aminotransferase family.</text>
</comment>
<dbReference type="PANTHER" id="PTHR46577">
    <property type="entry name" value="HTH-TYPE TRANSCRIPTIONAL REGULATORY PROTEIN GABR"/>
    <property type="match status" value="1"/>
</dbReference>
<dbReference type="InterPro" id="IPR004839">
    <property type="entry name" value="Aminotransferase_I/II_large"/>
</dbReference>
<organism evidence="7 8">
    <name type="scientific">Nocardiopsis composta</name>
    <dbReference type="NCBI Taxonomy" id="157465"/>
    <lineage>
        <taxon>Bacteria</taxon>
        <taxon>Bacillati</taxon>
        <taxon>Actinomycetota</taxon>
        <taxon>Actinomycetes</taxon>
        <taxon>Streptosporangiales</taxon>
        <taxon>Nocardiopsidaceae</taxon>
        <taxon>Nocardiopsis</taxon>
    </lineage>
</organism>
<dbReference type="AlphaFoldDB" id="A0A7W8QHX2"/>
<evidence type="ECO:0000313" key="7">
    <source>
        <dbReference type="EMBL" id="MBB5430777.1"/>
    </source>
</evidence>
<keyword evidence="2" id="KW-0663">Pyridoxal phosphate</keyword>
<dbReference type="InterPro" id="IPR036390">
    <property type="entry name" value="WH_DNA-bd_sf"/>
</dbReference>
<dbReference type="RefSeq" id="WP_246528176.1">
    <property type="nucleotide sequence ID" value="NZ_JACHDB010000001.1"/>
</dbReference>
<dbReference type="CDD" id="cd00609">
    <property type="entry name" value="AAT_like"/>
    <property type="match status" value="1"/>
</dbReference>
<dbReference type="InterPro" id="IPR036388">
    <property type="entry name" value="WH-like_DNA-bd_sf"/>
</dbReference>
<dbReference type="Proteomes" id="UP000572635">
    <property type="component" value="Unassembled WGS sequence"/>
</dbReference>
<dbReference type="SUPFAM" id="SSF46785">
    <property type="entry name" value="Winged helix' DNA-binding domain"/>
    <property type="match status" value="1"/>
</dbReference>
<feature type="domain" description="HTH gntR-type" evidence="6">
    <location>
        <begin position="14"/>
        <end position="82"/>
    </location>
</feature>
<evidence type="ECO:0000256" key="3">
    <source>
        <dbReference type="ARBA" id="ARBA00023015"/>
    </source>
</evidence>
<gene>
    <name evidence="7" type="ORF">HDA36_000861</name>
</gene>
<protein>
    <submittedName>
        <fullName evidence="7">DNA-binding transcriptional MocR family regulator</fullName>
    </submittedName>
</protein>
<dbReference type="Gene3D" id="3.40.640.10">
    <property type="entry name" value="Type I PLP-dependent aspartate aminotransferase-like (Major domain)"/>
    <property type="match status" value="1"/>
</dbReference>
<evidence type="ECO:0000256" key="2">
    <source>
        <dbReference type="ARBA" id="ARBA00022898"/>
    </source>
</evidence>
<keyword evidence="8" id="KW-1185">Reference proteome</keyword>
<dbReference type="InterPro" id="IPR015424">
    <property type="entry name" value="PyrdxlP-dep_Trfase"/>
</dbReference>
<dbReference type="InterPro" id="IPR015421">
    <property type="entry name" value="PyrdxlP-dep_Trfase_major"/>
</dbReference>
<dbReference type="PROSITE" id="PS50949">
    <property type="entry name" value="HTH_GNTR"/>
    <property type="match status" value="1"/>
</dbReference>
<keyword evidence="3" id="KW-0805">Transcription regulation</keyword>
<evidence type="ECO:0000256" key="4">
    <source>
        <dbReference type="ARBA" id="ARBA00023125"/>
    </source>
</evidence>
<dbReference type="Pfam" id="PF00392">
    <property type="entry name" value="GntR"/>
    <property type="match status" value="1"/>
</dbReference>
<comment type="caution">
    <text evidence="7">The sequence shown here is derived from an EMBL/GenBank/DDBJ whole genome shotgun (WGS) entry which is preliminary data.</text>
</comment>
<evidence type="ECO:0000256" key="1">
    <source>
        <dbReference type="ARBA" id="ARBA00005384"/>
    </source>
</evidence>
<dbReference type="SUPFAM" id="SSF53383">
    <property type="entry name" value="PLP-dependent transferases"/>
    <property type="match status" value="1"/>
</dbReference>
<evidence type="ECO:0000256" key="5">
    <source>
        <dbReference type="ARBA" id="ARBA00023163"/>
    </source>
</evidence>
<reference evidence="7 8" key="1">
    <citation type="submission" date="2020-08" db="EMBL/GenBank/DDBJ databases">
        <title>Sequencing the genomes of 1000 actinobacteria strains.</title>
        <authorList>
            <person name="Klenk H.-P."/>
        </authorList>
    </citation>
    <scope>NUCLEOTIDE SEQUENCE [LARGE SCALE GENOMIC DNA]</scope>
    <source>
        <strain evidence="7 8">DSM 44551</strain>
    </source>
</reference>
<evidence type="ECO:0000259" key="6">
    <source>
        <dbReference type="PROSITE" id="PS50949"/>
    </source>
</evidence>
<dbReference type="PANTHER" id="PTHR46577:SF1">
    <property type="entry name" value="HTH-TYPE TRANSCRIPTIONAL REGULATORY PROTEIN GABR"/>
    <property type="match status" value="1"/>
</dbReference>
<keyword evidence="5" id="KW-0804">Transcription</keyword>
<keyword evidence="4 7" id="KW-0238">DNA-binding</keyword>
<dbReference type="InterPro" id="IPR051446">
    <property type="entry name" value="HTH_trans_reg/aminotransferase"/>
</dbReference>
<evidence type="ECO:0000313" key="8">
    <source>
        <dbReference type="Proteomes" id="UP000572635"/>
    </source>
</evidence>
<proteinExistence type="inferred from homology"/>
<dbReference type="Pfam" id="PF00155">
    <property type="entry name" value="Aminotran_1_2"/>
    <property type="match status" value="1"/>
</dbReference>
<dbReference type="GO" id="GO:0003677">
    <property type="term" value="F:DNA binding"/>
    <property type="evidence" value="ECO:0007669"/>
    <property type="project" value="UniProtKB-KW"/>
</dbReference>
<accession>A0A7W8QHX2</accession>
<sequence>MRDRSETRPPEGRMEDYRAIADGIAADIAAGRIRPGRRLPPQRGFARERGIAPSTAARVYRELARRGLVTGEVGRGTYVRAGRPPADPPLAEPGGALVDLELNYLPPGEWGGRVAAAVGRVLRRGALEAALRPAGAAGGPALRAAAAGVAARGGWAPDPEGALFAGNGRQAIAAALSALVPTGGRVAVENLTYPVVKGIAARLGITLVPVAVDEEGMDPGALRRAHRSAPLDAVYLQPTLHNPLGTTMPPQRRARIAGALEELDLYAVEDAIYAFLKPGPEPLAARAPGRVVLVDSLSKRVAPGLTLGIACAPPALRGRVAAALRSGAWAATGFAQEAAAELIADGAVGELERARRETAARRQAIAAERLAGFDVTADAGAFHCWWRLPEPWRDEPFTAAAARLGIAVSPASAFTAVRGGAPPAVRLALVAPAEEELASALDALAHLARTGPEESGPD</sequence>
<dbReference type="InterPro" id="IPR000524">
    <property type="entry name" value="Tscrpt_reg_HTH_GntR"/>
</dbReference>
<dbReference type="Gene3D" id="1.10.10.10">
    <property type="entry name" value="Winged helix-like DNA-binding domain superfamily/Winged helix DNA-binding domain"/>
    <property type="match status" value="1"/>
</dbReference>
<dbReference type="GO" id="GO:0030170">
    <property type="term" value="F:pyridoxal phosphate binding"/>
    <property type="evidence" value="ECO:0007669"/>
    <property type="project" value="InterPro"/>
</dbReference>
<dbReference type="SMART" id="SM00345">
    <property type="entry name" value="HTH_GNTR"/>
    <property type="match status" value="1"/>
</dbReference>
<name>A0A7W8QHX2_9ACTN</name>
<dbReference type="GO" id="GO:0003700">
    <property type="term" value="F:DNA-binding transcription factor activity"/>
    <property type="evidence" value="ECO:0007669"/>
    <property type="project" value="InterPro"/>
</dbReference>
<dbReference type="EMBL" id="JACHDB010000001">
    <property type="protein sequence ID" value="MBB5430777.1"/>
    <property type="molecule type" value="Genomic_DNA"/>
</dbReference>